<accession>A0A2H3BMV4</accession>
<evidence type="ECO:0000313" key="3">
    <source>
        <dbReference type="EMBL" id="PBK70244.1"/>
    </source>
</evidence>
<keyword evidence="4" id="KW-1185">Reference proteome</keyword>
<name>A0A2H3BMV4_9AGAR</name>
<protein>
    <submittedName>
        <fullName evidence="3">Uncharacterized protein</fullName>
    </submittedName>
</protein>
<keyword evidence="2" id="KW-0472">Membrane</keyword>
<sequence length="341" mass="38349">MSSSPEFSLEYRDTMLNVTLMESLAHGIYTTVVVFTLWMIAVNEKRRARIVMGVVIVAMYLLATLHLAVRWCYIRGSFIGHGQTDETAFDYLWNAPKWMLISTATFIVNTTIADFVVVWRCWNVWGRRWIVAAIPLFCNVVGIVFACFSLYQQATTPPLGSAWSTAQIDWLLPYFCISVSVTVGCTSLIVFKIWNAHRETDKLTQLKSHRSYKFSRVICTLVESAAMYAASMIITLAFYKHGALNANFPIVITSTITGLAPALIVARVTCGSTKPLTTWQEPPRSILEFNRTLDPINTFATVRCLDIHDDSPASSSSDERTEGDSHLEKEWKKNEMGSEAV</sequence>
<keyword evidence="2" id="KW-1133">Transmembrane helix</keyword>
<dbReference type="EMBL" id="KZ293427">
    <property type="protein sequence ID" value="PBK70244.1"/>
    <property type="molecule type" value="Genomic_DNA"/>
</dbReference>
<feature type="transmembrane region" description="Helical" evidence="2">
    <location>
        <begin position="24"/>
        <end position="43"/>
    </location>
</feature>
<feature type="transmembrane region" description="Helical" evidence="2">
    <location>
        <begin position="171"/>
        <end position="194"/>
    </location>
</feature>
<evidence type="ECO:0000313" key="4">
    <source>
        <dbReference type="Proteomes" id="UP000218334"/>
    </source>
</evidence>
<proteinExistence type="predicted"/>
<feature type="transmembrane region" description="Helical" evidence="2">
    <location>
        <begin position="129"/>
        <end position="151"/>
    </location>
</feature>
<feature type="transmembrane region" description="Helical" evidence="2">
    <location>
        <begin position="214"/>
        <end position="239"/>
    </location>
</feature>
<dbReference type="AlphaFoldDB" id="A0A2H3BMV4"/>
<feature type="transmembrane region" description="Helical" evidence="2">
    <location>
        <begin position="50"/>
        <end position="69"/>
    </location>
</feature>
<dbReference type="STRING" id="1076256.A0A2H3BMV4"/>
<evidence type="ECO:0000256" key="1">
    <source>
        <dbReference type="SAM" id="MobiDB-lite"/>
    </source>
</evidence>
<feature type="region of interest" description="Disordered" evidence="1">
    <location>
        <begin position="310"/>
        <end position="341"/>
    </location>
</feature>
<feature type="transmembrane region" description="Helical" evidence="2">
    <location>
        <begin position="98"/>
        <end position="122"/>
    </location>
</feature>
<feature type="transmembrane region" description="Helical" evidence="2">
    <location>
        <begin position="245"/>
        <end position="266"/>
    </location>
</feature>
<evidence type="ECO:0000256" key="2">
    <source>
        <dbReference type="SAM" id="Phobius"/>
    </source>
</evidence>
<organism evidence="3 4">
    <name type="scientific">Armillaria solidipes</name>
    <dbReference type="NCBI Taxonomy" id="1076256"/>
    <lineage>
        <taxon>Eukaryota</taxon>
        <taxon>Fungi</taxon>
        <taxon>Dikarya</taxon>
        <taxon>Basidiomycota</taxon>
        <taxon>Agaricomycotina</taxon>
        <taxon>Agaricomycetes</taxon>
        <taxon>Agaricomycetidae</taxon>
        <taxon>Agaricales</taxon>
        <taxon>Marasmiineae</taxon>
        <taxon>Physalacriaceae</taxon>
        <taxon>Armillaria</taxon>
    </lineage>
</organism>
<gene>
    <name evidence="3" type="ORF">ARMSODRAFT_956337</name>
</gene>
<reference evidence="4" key="1">
    <citation type="journal article" date="2017" name="Nat. Ecol. Evol.">
        <title>Genome expansion and lineage-specific genetic innovations in the forest pathogenic fungi Armillaria.</title>
        <authorList>
            <person name="Sipos G."/>
            <person name="Prasanna A.N."/>
            <person name="Walter M.C."/>
            <person name="O'Connor E."/>
            <person name="Balint B."/>
            <person name="Krizsan K."/>
            <person name="Kiss B."/>
            <person name="Hess J."/>
            <person name="Varga T."/>
            <person name="Slot J."/>
            <person name="Riley R."/>
            <person name="Boka B."/>
            <person name="Rigling D."/>
            <person name="Barry K."/>
            <person name="Lee J."/>
            <person name="Mihaltcheva S."/>
            <person name="LaButti K."/>
            <person name="Lipzen A."/>
            <person name="Waldron R."/>
            <person name="Moloney N.M."/>
            <person name="Sperisen C."/>
            <person name="Kredics L."/>
            <person name="Vagvoelgyi C."/>
            <person name="Patrignani A."/>
            <person name="Fitzpatrick D."/>
            <person name="Nagy I."/>
            <person name="Doyle S."/>
            <person name="Anderson J.B."/>
            <person name="Grigoriev I.V."/>
            <person name="Gueldener U."/>
            <person name="Muensterkoetter M."/>
            <person name="Nagy L.G."/>
        </authorList>
    </citation>
    <scope>NUCLEOTIDE SEQUENCE [LARGE SCALE GENOMIC DNA]</scope>
    <source>
        <strain evidence="4">28-4</strain>
    </source>
</reference>
<dbReference type="Proteomes" id="UP000218334">
    <property type="component" value="Unassembled WGS sequence"/>
</dbReference>
<keyword evidence="2" id="KW-0812">Transmembrane</keyword>